<dbReference type="AlphaFoldDB" id="A0A3N2RMV6"/>
<dbReference type="Proteomes" id="UP000275910">
    <property type="component" value="Unassembled WGS sequence"/>
</dbReference>
<accession>A0A3N2RMV6</accession>
<dbReference type="RefSeq" id="WP_123645986.1">
    <property type="nucleotide sequence ID" value="NZ_RCTY01000007.1"/>
</dbReference>
<protein>
    <submittedName>
        <fullName evidence="1">DUF4303 domain-containing protein</fullName>
    </submittedName>
</protein>
<evidence type="ECO:0000313" key="2">
    <source>
        <dbReference type="Proteomes" id="UP000275910"/>
    </source>
</evidence>
<evidence type="ECO:0000313" key="1">
    <source>
        <dbReference type="EMBL" id="ROU08802.1"/>
    </source>
</evidence>
<dbReference type="Pfam" id="PF14136">
    <property type="entry name" value="DUF4303"/>
    <property type="match status" value="1"/>
</dbReference>
<organism evidence="1 2">
    <name type="scientific">Lysobacter enzymogenes</name>
    <dbReference type="NCBI Taxonomy" id="69"/>
    <lineage>
        <taxon>Bacteria</taxon>
        <taxon>Pseudomonadati</taxon>
        <taxon>Pseudomonadota</taxon>
        <taxon>Gammaproteobacteria</taxon>
        <taxon>Lysobacterales</taxon>
        <taxon>Lysobacteraceae</taxon>
        <taxon>Lysobacter</taxon>
    </lineage>
</organism>
<name>A0A3N2RMV6_LYSEN</name>
<gene>
    <name evidence="1" type="ORF">D9T17_02715</name>
</gene>
<dbReference type="EMBL" id="RCTY01000007">
    <property type="protein sequence ID" value="ROU08802.1"/>
    <property type="molecule type" value="Genomic_DNA"/>
</dbReference>
<sequence>MNDMERLAEEIFSAAEPALLKLFKNEEHFYYCTLVTTGEGHAPLISAWSWEALRRVASTRPEPQAYAQLIKWSYADSPYYDFFVGEGFSKVAELLKSRPGIDDLDLSAWEKELDFRLSAMEMAMSRIDSRGVFHINQPRHEIFINVEVMPPDSSNTFRAMRLNPPQATVSWLAEAAEP</sequence>
<reference evidence="1 2" key="1">
    <citation type="submission" date="2018-10" db="EMBL/GenBank/DDBJ databases">
        <title>The genome of Lysobacter enzymogenes OH11.</title>
        <authorList>
            <person name="Liu F."/>
            <person name="Zhao Y."/>
            <person name="Qian G."/>
            <person name="Chen Y."/>
            <person name="Xu H."/>
        </authorList>
    </citation>
    <scope>NUCLEOTIDE SEQUENCE [LARGE SCALE GENOMIC DNA]</scope>
    <source>
        <strain evidence="1 2">OH11</strain>
    </source>
</reference>
<comment type="caution">
    <text evidence="1">The sequence shown here is derived from an EMBL/GenBank/DDBJ whole genome shotgun (WGS) entry which is preliminary data.</text>
</comment>
<proteinExistence type="predicted"/>
<dbReference type="InterPro" id="IPR025409">
    <property type="entry name" value="DUF4303"/>
</dbReference>